<reference evidence="3" key="1">
    <citation type="submission" date="2017-09" db="EMBL/GenBank/DDBJ databases">
        <title>Depth-based differentiation of microbial function through sediment-hosted aquifers and enrichment of novel symbionts in the deep terrestrial subsurface.</title>
        <authorList>
            <person name="Probst A.J."/>
            <person name="Ladd B."/>
            <person name="Jarett J.K."/>
            <person name="Geller-Mcgrath D.E."/>
            <person name="Sieber C.M.K."/>
            <person name="Emerson J.B."/>
            <person name="Anantharaman K."/>
            <person name="Thomas B.C."/>
            <person name="Malmstrom R."/>
            <person name="Stieglmeier M."/>
            <person name="Klingl A."/>
            <person name="Woyke T."/>
            <person name="Ryan C.M."/>
            <person name="Banfield J.F."/>
        </authorList>
    </citation>
    <scope>NUCLEOTIDE SEQUENCE [LARGE SCALE GENOMIC DNA]</scope>
</reference>
<organism evidence="2 3">
    <name type="scientific">Candidatus Komeilibacteria bacterium CG_4_10_14_0_2_um_filter_37_10</name>
    <dbReference type="NCBI Taxonomy" id="1974470"/>
    <lineage>
        <taxon>Bacteria</taxon>
        <taxon>Candidatus Komeiliibacteriota</taxon>
    </lineage>
</organism>
<dbReference type="EMBL" id="PFPO01000036">
    <property type="protein sequence ID" value="PIZ99309.1"/>
    <property type="molecule type" value="Genomic_DNA"/>
</dbReference>
<dbReference type="Pfam" id="PF18765">
    <property type="entry name" value="Polbeta"/>
    <property type="match status" value="1"/>
</dbReference>
<dbReference type="AlphaFoldDB" id="A0A2M7VFI7"/>
<accession>A0A2M7VFI7</accession>
<evidence type="ECO:0000259" key="1">
    <source>
        <dbReference type="Pfam" id="PF18765"/>
    </source>
</evidence>
<evidence type="ECO:0000313" key="2">
    <source>
        <dbReference type="EMBL" id="PIZ99309.1"/>
    </source>
</evidence>
<dbReference type="Gene3D" id="3.30.460.10">
    <property type="entry name" value="Beta Polymerase, domain 2"/>
    <property type="match status" value="1"/>
</dbReference>
<proteinExistence type="predicted"/>
<dbReference type="SUPFAM" id="SSF81301">
    <property type="entry name" value="Nucleotidyltransferase"/>
    <property type="match status" value="1"/>
</dbReference>
<name>A0A2M7VFI7_9BACT</name>
<evidence type="ECO:0000313" key="3">
    <source>
        <dbReference type="Proteomes" id="UP000230405"/>
    </source>
</evidence>
<sequence>MNKKIEQIYSELISHYQTNLNNIGYLAFGSAARGQEDENSDIDFYIITKKKPQHYRENFIYKGQRIDILFDSVLELEKYLENEKNNLRRPVANMIYNSKLVLAKTGAVIMLMKKSKIVLQSKIKYSKSEVLMHKYSLDDFLGEAIRDYKTKNIFAFTLDAQLIIDNSVELFCKLNNITLTQPREMLNKIFKKDKKFAGLIREYSAIINSRNRLNSLKKIVKYIYSISNGALPNKWSV</sequence>
<dbReference type="InterPro" id="IPR041633">
    <property type="entry name" value="Polbeta"/>
</dbReference>
<dbReference type="InterPro" id="IPR043519">
    <property type="entry name" value="NT_sf"/>
</dbReference>
<dbReference type="CDD" id="cd05403">
    <property type="entry name" value="NT_KNTase_like"/>
    <property type="match status" value="1"/>
</dbReference>
<protein>
    <recommendedName>
        <fullName evidence="1">Polymerase beta nucleotidyltransferase domain-containing protein</fullName>
    </recommendedName>
</protein>
<feature type="domain" description="Polymerase beta nucleotidyltransferase" evidence="1">
    <location>
        <begin position="23"/>
        <end position="78"/>
    </location>
</feature>
<gene>
    <name evidence="2" type="ORF">COX77_01905</name>
</gene>
<dbReference type="Proteomes" id="UP000230405">
    <property type="component" value="Unassembled WGS sequence"/>
</dbReference>
<comment type="caution">
    <text evidence="2">The sequence shown here is derived from an EMBL/GenBank/DDBJ whole genome shotgun (WGS) entry which is preliminary data.</text>
</comment>